<proteinExistence type="predicted"/>
<protein>
    <submittedName>
        <fullName evidence="1">ATP-binding cassette sub-family A member 1</fullName>
    </submittedName>
</protein>
<reference evidence="1" key="1">
    <citation type="submission" date="2021-06" db="EMBL/GenBank/DDBJ databases">
        <title>Comparative genomics, transcriptomics and evolutionary studies reveal genomic signatures of adaptation to plant cell wall in hemibiotrophic fungi.</title>
        <authorList>
            <consortium name="DOE Joint Genome Institute"/>
            <person name="Baroncelli R."/>
            <person name="Diaz J.F."/>
            <person name="Benocci T."/>
            <person name="Peng M."/>
            <person name="Battaglia E."/>
            <person name="Haridas S."/>
            <person name="Andreopoulos W."/>
            <person name="Labutti K."/>
            <person name="Pangilinan J."/>
            <person name="Floch G.L."/>
            <person name="Makela M.R."/>
            <person name="Henrissat B."/>
            <person name="Grigoriev I.V."/>
            <person name="Crouch J.A."/>
            <person name="De Vries R.P."/>
            <person name="Sukno S.A."/>
            <person name="Thon M.R."/>
        </authorList>
    </citation>
    <scope>NUCLEOTIDE SEQUENCE</scope>
    <source>
        <strain evidence="1">CBS 102054</strain>
    </source>
</reference>
<organism evidence="1 2">
    <name type="scientific">Colletotrichum phormii</name>
    <dbReference type="NCBI Taxonomy" id="359342"/>
    <lineage>
        <taxon>Eukaryota</taxon>
        <taxon>Fungi</taxon>
        <taxon>Dikarya</taxon>
        <taxon>Ascomycota</taxon>
        <taxon>Pezizomycotina</taxon>
        <taxon>Sordariomycetes</taxon>
        <taxon>Hypocreomycetidae</taxon>
        <taxon>Glomerellales</taxon>
        <taxon>Glomerellaceae</taxon>
        <taxon>Colletotrichum</taxon>
        <taxon>Colletotrichum acutatum species complex</taxon>
    </lineage>
</organism>
<dbReference type="AlphaFoldDB" id="A0AAI9ZR98"/>
<evidence type="ECO:0000313" key="1">
    <source>
        <dbReference type="EMBL" id="KAK1636411.1"/>
    </source>
</evidence>
<gene>
    <name evidence="1" type="ORF">BDP81DRAFT_320787</name>
</gene>
<dbReference type="GO" id="GO:0005524">
    <property type="term" value="F:ATP binding"/>
    <property type="evidence" value="ECO:0007669"/>
    <property type="project" value="UniProtKB-KW"/>
</dbReference>
<dbReference type="EMBL" id="JAHMHQ010000011">
    <property type="protein sequence ID" value="KAK1636411.1"/>
    <property type="molecule type" value="Genomic_DNA"/>
</dbReference>
<dbReference type="RefSeq" id="XP_060445018.1">
    <property type="nucleotide sequence ID" value="XM_060584552.1"/>
</dbReference>
<evidence type="ECO:0000313" key="2">
    <source>
        <dbReference type="Proteomes" id="UP001243989"/>
    </source>
</evidence>
<dbReference type="GeneID" id="85469414"/>
<keyword evidence="1" id="KW-0067">ATP-binding</keyword>
<keyword evidence="2" id="KW-1185">Reference proteome</keyword>
<dbReference type="Proteomes" id="UP001243989">
    <property type="component" value="Unassembled WGS sequence"/>
</dbReference>
<accession>A0AAI9ZR98</accession>
<comment type="caution">
    <text evidence="1">The sequence shown here is derived from an EMBL/GenBank/DDBJ whole genome shotgun (WGS) entry which is preliminary data.</text>
</comment>
<keyword evidence="1" id="KW-0547">Nucleotide-binding</keyword>
<sequence>MLALGEVEQLQSRFGDSLYVHLVSRTAPHSTPEEMDRMLVWVLQRFPSARVEPETYHGQLRFSIAASDVLQKSQQSLQGRGANQSGENRQLSAIGQLIVMLEENKNILGIEHQSVSRTTLNDVFLSIVGQHDVQEEGYGTAATESGKKKINWRKVLLGF</sequence>
<name>A0AAI9ZR98_9PEZI</name>